<sequence length="36" mass="4324">MWGECFSIGIDNHFQLSLYMIDNDCQLEIYILFHLT</sequence>
<dbReference type="AlphaFoldDB" id="A0A0H2VIK1"/>
<gene>
    <name evidence="1" type="ordered locus">SE_1101</name>
</gene>
<accession>A0A0H2VIK1</accession>
<dbReference type="KEGG" id="sep:SE_1101"/>
<dbReference type="HOGENOM" id="CLU_3358648_0_0_9"/>
<dbReference type="OrthoDB" id="2394804at2"/>
<reference evidence="1 2" key="1">
    <citation type="journal article" date="2003" name="Mol. Microbiol.">
        <title>Genome-based analysis of virulence genes in a non-biofilm-forming Staphylococcus epidermidis strain (ATCC 12228).</title>
        <authorList>
            <person name="Zhang Y.Q."/>
            <person name="Ren S.X."/>
            <person name="Li H.L."/>
            <person name="Wang Y.X."/>
            <person name="Fu G."/>
            <person name="Yang J."/>
            <person name="Qin Z.Q."/>
            <person name="Miao Y.G."/>
            <person name="Wang W.Y."/>
            <person name="Chen R.S."/>
            <person name="Shen Y."/>
            <person name="Chen Z."/>
            <person name="Yuan Z.H."/>
            <person name="Zhao G.P."/>
            <person name="Qu D."/>
            <person name="Danchin A."/>
            <person name="Wen Y.M."/>
        </authorList>
    </citation>
    <scope>NUCLEOTIDE SEQUENCE [LARGE SCALE GENOMIC DNA]</scope>
    <source>
        <strain evidence="2">ATCC 12228 / FDA PCI 1200</strain>
    </source>
</reference>
<evidence type="ECO:0000313" key="1">
    <source>
        <dbReference type="EMBL" id="AAO04698.1"/>
    </source>
</evidence>
<dbReference type="EMBL" id="AE015929">
    <property type="protein sequence ID" value="AAO04698.1"/>
    <property type="molecule type" value="Genomic_DNA"/>
</dbReference>
<proteinExistence type="predicted"/>
<evidence type="ECO:0000313" key="2">
    <source>
        <dbReference type="Proteomes" id="UP000001411"/>
    </source>
</evidence>
<dbReference type="Proteomes" id="UP000001411">
    <property type="component" value="Chromosome"/>
</dbReference>
<protein>
    <submittedName>
        <fullName evidence="1">Uncharacterized protein</fullName>
    </submittedName>
</protein>
<organism evidence="1 2">
    <name type="scientific">Staphylococcus epidermidis (strain ATCC 12228 / FDA PCI 1200)</name>
    <dbReference type="NCBI Taxonomy" id="176280"/>
    <lineage>
        <taxon>Bacteria</taxon>
        <taxon>Bacillati</taxon>
        <taxon>Bacillota</taxon>
        <taxon>Bacilli</taxon>
        <taxon>Bacillales</taxon>
        <taxon>Staphylococcaceae</taxon>
        <taxon>Staphylococcus</taxon>
    </lineage>
</organism>
<name>A0A0H2VIK1_STAES</name>